<reference evidence="10 11" key="1">
    <citation type="journal article" date="2016" name="Genome Biol. Evol.">
        <title>Divergent and convergent evolution of fungal pathogenicity.</title>
        <authorList>
            <person name="Shang Y."/>
            <person name="Xiao G."/>
            <person name="Zheng P."/>
            <person name="Cen K."/>
            <person name="Zhan S."/>
            <person name="Wang C."/>
        </authorList>
    </citation>
    <scope>NUCLEOTIDE SEQUENCE [LARGE SCALE GENOMIC DNA]</scope>
    <source>
        <strain evidence="10 11">RCEF 264</strain>
    </source>
</reference>
<keyword evidence="3 7" id="KW-0813">Transport</keyword>
<feature type="transmembrane region" description="Helical" evidence="8">
    <location>
        <begin position="434"/>
        <end position="456"/>
    </location>
</feature>
<evidence type="ECO:0000256" key="8">
    <source>
        <dbReference type="SAM" id="Phobius"/>
    </source>
</evidence>
<dbReference type="InterPro" id="IPR005829">
    <property type="entry name" value="Sugar_transporter_CS"/>
</dbReference>
<sequence>MTFTYNLLRRMVRNDAMRDDPPEIYNWRIFGLAAGACFGGALFGVDSGIIGGVLSMDPFKAQYGLDKLSPSANANLSGNLVITMQAGAILGSLTGYPFGDIIGRRPSLLMYSIFAFIGGLLQTFAYGHLTCFYIGRFVEGIGLGGATMLGPMYVAENAPRAIRGFLVGFFQLLLVTASMCAYFCNYGSLLHLNGRAMYMVPLSIQSVPALFLFFSVLSCPESPRWLASKDNWEAVGRVLSRMRQLPVEHPYIQHELHELHTQLEEERRGAAQYGEGFWAAQKEMWLVASNRNRALLAIGIMTCQQWTGTNAINYYSPRIFGSLGLSSNTAGLFATGIYGVVRVVTCGLFIALVADSLGRRWSFVWTGIGCGATMYYIGFYSRFDPPKTGESISAAGYVALVCIYLFAAIFEFGWGPIAWVYINEIPTNRLRGYTVSMASATQWIWGLVVTKVGPIMLVNIPYGTYFVFGSFCLLWGVLAFWIPETKGLSLERIDEIFGAADLSAVGDFNEATVKKEVDASTAAHHD</sequence>
<feature type="transmembrane region" description="Helical" evidence="8">
    <location>
        <begin position="397"/>
        <end position="422"/>
    </location>
</feature>
<dbReference type="PRINTS" id="PR00171">
    <property type="entry name" value="SUGRTRNSPORT"/>
</dbReference>
<evidence type="ECO:0000313" key="11">
    <source>
        <dbReference type="Proteomes" id="UP000076874"/>
    </source>
</evidence>
<evidence type="ECO:0000256" key="7">
    <source>
        <dbReference type="RuleBase" id="RU003346"/>
    </source>
</evidence>
<feature type="domain" description="Major facilitator superfamily (MFS) profile" evidence="9">
    <location>
        <begin position="32"/>
        <end position="487"/>
    </location>
</feature>
<dbReference type="InterPro" id="IPR005828">
    <property type="entry name" value="MFS_sugar_transport-like"/>
</dbReference>
<accession>A0A167P1M3</accession>
<comment type="caution">
    <text evidence="10">The sequence shown here is derived from an EMBL/GenBank/DDBJ whole genome shotgun (WGS) entry which is preliminary data.</text>
</comment>
<feature type="transmembrane region" description="Helical" evidence="8">
    <location>
        <begin position="133"/>
        <end position="153"/>
    </location>
</feature>
<feature type="transmembrane region" description="Helical" evidence="8">
    <location>
        <begin position="462"/>
        <end position="482"/>
    </location>
</feature>
<feature type="transmembrane region" description="Helical" evidence="8">
    <location>
        <begin position="108"/>
        <end position="127"/>
    </location>
</feature>
<dbReference type="PROSITE" id="PS00217">
    <property type="entry name" value="SUGAR_TRANSPORT_2"/>
    <property type="match status" value="1"/>
</dbReference>
<dbReference type="NCBIfam" id="TIGR00879">
    <property type="entry name" value="SP"/>
    <property type="match status" value="1"/>
</dbReference>
<dbReference type="SUPFAM" id="SSF103473">
    <property type="entry name" value="MFS general substrate transporter"/>
    <property type="match status" value="1"/>
</dbReference>
<dbReference type="PANTHER" id="PTHR48022">
    <property type="entry name" value="PLASTIDIC GLUCOSE TRANSPORTER 4"/>
    <property type="match status" value="1"/>
</dbReference>
<gene>
    <name evidence="10" type="ORF">SPI_07804</name>
</gene>
<dbReference type="EMBL" id="AZHD01000017">
    <property type="protein sequence ID" value="OAA56193.1"/>
    <property type="molecule type" value="Genomic_DNA"/>
</dbReference>
<evidence type="ECO:0000256" key="5">
    <source>
        <dbReference type="ARBA" id="ARBA00022989"/>
    </source>
</evidence>
<proteinExistence type="inferred from homology"/>
<feature type="transmembrane region" description="Helical" evidence="8">
    <location>
        <begin position="361"/>
        <end position="377"/>
    </location>
</feature>
<keyword evidence="6 8" id="KW-0472">Membrane</keyword>
<feature type="transmembrane region" description="Helical" evidence="8">
    <location>
        <begin position="294"/>
        <end position="312"/>
    </location>
</feature>
<evidence type="ECO:0000259" key="9">
    <source>
        <dbReference type="PROSITE" id="PS50850"/>
    </source>
</evidence>
<feature type="transmembrane region" description="Helical" evidence="8">
    <location>
        <begin position="27"/>
        <end position="56"/>
    </location>
</feature>
<keyword evidence="11" id="KW-1185">Reference proteome</keyword>
<dbReference type="Proteomes" id="UP000076874">
    <property type="component" value="Unassembled WGS sequence"/>
</dbReference>
<feature type="transmembrane region" description="Helical" evidence="8">
    <location>
        <begin position="332"/>
        <end position="354"/>
    </location>
</feature>
<evidence type="ECO:0000256" key="3">
    <source>
        <dbReference type="ARBA" id="ARBA00022448"/>
    </source>
</evidence>
<dbReference type="AlphaFoldDB" id="A0A167P1M3"/>
<dbReference type="OrthoDB" id="508119at2759"/>
<organism evidence="10 11">
    <name type="scientific">Niveomyces insectorum RCEF 264</name>
    <dbReference type="NCBI Taxonomy" id="1081102"/>
    <lineage>
        <taxon>Eukaryota</taxon>
        <taxon>Fungi</taxon>
        <taxon>Dikarya</taxon>
        <taxon>Ascomycota</taxon>
        <taxon>Pezizomycotina</taxon>
        <taxon>Sordariomycetes</taxon>
        <taxon>Hypocreomycetidae</taxon>
        <taxon>Hypocreales</taxon>
        <taxon>Cordycipitaceae</taxon>
        <taxon>Niveomyces</taxon>
    </lineage>
</organism>
<evidence type="ECO:0000256" key="2">
    <source>
        <dbReference type="ARBA" id="ARBA00010992"/>
    </source>
</evidence>
<dbReference type="Pfam" id="PF00083">
    <property type="entry name" value="Sugar_tr"/>
    <property type="match status" value="1"/>
</dbReference>
<evidence type="ECO:0000313" key="10">
    <source>
        <dbReference type="EMBL" id="OAA56193.1"/>
    </source>
</evidence>
<dbReference type="GO" id="GO:0005351">
    <property type="term" value="F:carbohydrate:proton symporter activity"/>
    <property type="evidence" value="ECO:0007669"/>
    <property type="project" value="TreeGrafter"/>
</dbReference>
<dbReference type="PROSITE" id="PS50850">
    <property type="entry name" value="MFS"/>
    <property type="match status" value="1"/>
</dbReference>
<comment type="subcellular location">
    <subcellularLocation>
        <location evidence="1">Membrane</location>
        <topology evidence="1">Multi-pass membrane protein</topology>
    </subcellularLocation>
</comment>
<keyword evidence="4 8" id="KW-0812">Transmembrane</keyword>
<evidence type="ECO:0000256" key="6">
    <source>
        <dbReference type="ARBA" id="ARBA00023136"/>
    </source>
</evidence>
<dbReference type="FunFam" id="1.20.1250.20:FF:000134">
    <property type="entry name" value="MFS sugar transporter protein"/>
    <property type="match status" value="1"/>
</dbReference>
<evidence type="ECO:0000256" key="1">
    <source>
        <dbReference type="ARBA" id="ARBA00004141"/>
    </source>
</evidence>
<evidence type="ECO:0000256" key="4">
    <source>
        <dbReference type="ARBA" id="ARBA00022692"/>
    </source>
</evidence>
<dbReference type="PROSITE" id="PS00216">
    <property type="entry name" value="SUGAR_TRANSPORT_1"/>
    <property type="match status" value="1"/>
</dbReference>
<keyword evidence="5 8" id="KW-1133">Transmembrane helix</keyword>
<dbReference type="InterPro" id="IPR020846">
    <property type="entry name" value="MFS_dom"/>
</dbReference>
<comment type="similarity">
    <text evidence="2 7">Belongs to the major facilitator superfamily. Sugar transporter (TC 2.A.1.1) family.</text>
</comment>
<feature type="transmembrane region" description="Helical" evidence="8">
    <location>
        <begin position="165"/>
        <end position="184"/>
    </location>
</feature>
<dbReference type="Gene3D" id="1.20.1250.20">
    <property type="entry name" value="MFS general substrate transporter like domains"/>
    <property type="match status" value="1"/>
</dbReference>
<protein>
    <submittedName>
        <fullName evidence="10">General substrate transporter</fullName>
    </submittedName>
</protein>
<dbReference type="PANTHER" id="PTHR48022:SF21">
    <property type="entry name" value="QUINATE TRANSPORTER, PUTATIVE (AFU_ORTHOLOGUE AFUA_6G06960)-RELATED"/>
    <property type="match status" value="1"/>
</dbReference>
<feature type="transmembrane region" description="Helical" evidence="8">
    <location>
        <begin position="196"/>
        <end position="219"/>
    </location>
</feature>
<dbReference type="InterPro" id="IPR050360">
    <property type="entry name" value="MFS_Sugar_Transporters"/>
</dbReference>
<dbReference type="GO" id="GO:0016020">
    <property type="term" value="C:membrane"/>
    <property type="evidence" value="ECO:0007669"/>
    <property type="project" value="UniProtKB-SubCell"/>
</dbReference>
<name>A0A167P1M3_9HYPO</name>
<dbReference type="InterPro" id="IPR003663">
    <property type="entry name" value="Sugar/inositol_transpt"/>
</dbReference>
<dbReference type="InterPro" id="IPR036259">
    <property type="entry name" value="MFS_trans_sf"/>
</dbReference>
<feature type="transmembrane region" description="Helical" evidence="8">
    <location>
        <begin position="76"/>
        <end position="96"/>
    </location>
</feature>